<dbReference type="Gene3D" id="1.10.10.2840">
    <property type="entry name" value="PucR C-terminal helix-turn-helix domain"/>
    <property type="match status" value="1"/>
</dbReference>
<dbReference type="PANTHER" id="PTHR33744">
    <property type="entry name" value="CARBOHYDRATE DIACID REGULATOR"/>
    <property type="match status" value="1"/>
</dbReference>
<proteinExistence type="predicted"/>
<protein>
    <recommendedName>
        <fullName evidence="1">PucR C-terminal helix-turn-helix domain-containing protein</fullName>
    </recommendedName>
</protein>
<accession>A0ABN2E0M4</accession>
<organism evidence="2 3">
    <name type="scientific">Kribbella hippodromi</name>
    <dbReference type="NCBI Taxonomy" id="434347"/>
    <lineage>
        <taxon>Bacteria</taxon>
        <taxon>Bacillati</taxon>
        <taxon>Actinomycetota</taxon>
        <taxon>Actinomycetes</taxon>
        <taxon>Propionibacteriales</taxon>
        <taxon>Kribbellaceae</taxon>
        <taxon>Kribbella</taxon>
    </lineage>
</organism>
<dbReference type="InterPro" id="IPR051448">
    <property type="entry name" value="CdaR-like_regulators"/>
</dbReference>
<dbReference type="Proteomes" id="UP001501705">
    <property type="component" value="Unassembled WGS sequence"/>
</dbReference>
<dbReference type="RefSeq" id="WP_344238036.1">
    <property type="nucleotide sequence ID" value="NZ_BAAAPH010000020.1"/>
</dbReference>
<keyword evidence="3" id="KW-1185">Reference proteome</keyword>
<evidence type="ECO:0000313" key="2">
    <source>
        <dbReference type="EMBL" id="GAA1592546.1"/>
    </source>
</evidence>
<comment type="caution">
    <text evidence="2">The sequence shown here is derived from an EMBL/GenBank/DDBJ whole genome shotgun (WGS) entry which is preliminary data.</text>
</comment>
<dbReference type="InterPro" id="IPR042070">
    <property type="entry name" value="PucR_C-HTH_sf"/>
</dbReference>
<dbReference type="EMBL" id="BAAAPH010000020">
    <property type="protein sequence ID" value="GAA1592546.1"/>
    <property type="molecule type" value="Genomic_DNA"/>
</dbReference>
<dbReference type="InterPro" id="IPR025736">
    <property type="entry name" value="PucR_C-HTH_dom"/>
</dbReference>
<gene>
    <name evidence="2" type="ORF">GCM10009804_56170</name>
</gene>
<feature type="domain" description="PucR C-terminal helix-turn-helix" evidence="1">
    <location>
        <begin position="336"/>
        <end position="393"/>
    </location>
</feature>
<dbReference type="PANTHER" id="PTHR33744:SF7">
    <property type="entry name" value="PUCR FAMILY TRANSCRIPTIONAL REGULATOR"/>
    <property type="match status" value="1"/>
</dbReference>
<sequence length="405" mass="45417">MQSSMLQQLVEALSMSLQVPVELTDTRLTPLARSDLDVLAASRRMHAVSPRHLGIRFDATLELAQPIVVPEVEELAIPGFVVMPLTDTGRLHGLLWLTCVNGPMPAGMIQHAERVATATFQAYQRSAELLKQGAAREDDQAFEPLGADLRVIRRAVESRIIADTLHHDENFLAIGMALRNLRAKPESLDDHHRVFDALQRLKGAYPAHRRLEFYRDDRAVLLVAPYRNEDLGAVTEKLSTFARDIMFRHVPKRHDTAWLVSASDRRSGVLHAAEAVWQAQQALALGARLGWANRSVDWPTVSHLRGLSTLPVRQLRSHFVSPALRAFLTDPQMAELRSTLESFLHHAGSVPKVAEENYLHRASVYYRLKRIESILGINLSDGTNRLEVHLGLTAWTMLTDHQQTG</sequence>
<name>A0ABN2E0M4_9ACTN</name>
<evidence type="ECO:0000259" key="1">
    <source>
        <dbReference type="Pfam" id="PF13556"/>
    </source>
</evidence>
<reference evidence="2 3" key="1">
    <citation type="journal article" date="2019" name="Int. J. Syst. Evol. Microbiol.">
        <title>The Global Catalogue of Microorganisms (GCM) 10K type strain sequencing project: providing services to taxonomists for standard genome sequencing and annotation.</title>
        <authorList>
            <consortium name="The Broad Institute Genomics Platform"/>
            <consortium name="The Broad Institute Genome Sequencing Center for Infectious Disease"/>
            <person name="Wu L."/>
            <person name="Ma J."/>
        </authorList>
    </citation>
    <scope>NUCLEOTIDE SEQUENCE [LARGE SCALE GENOMIC DNA]</scope>
    <source>
        <strain evidence="2 3">JCM 15572</strain>
    </source>
</reference>
<evidence type="ECO:0000313" key="3">
    <source>
        <dbReference type="Proteomes" id="UP001501705"/>
    </source>
</evidence>
<dbReference type="Pfam" id="PF13556">
    <property type="entry name" value="HTH_30"/>
    <property type="match status" value="1"/>
</dbReference>